<dbReference type="InterPro" id="IPR047763">
    <property type="entry name" value="PG_bind_dom_phiBT1-type"/>
</dbReference>
<evidence type="ECO:0000313" key="3">
    <source>
        <dbReference type="Proteomes" id="UP000244900"/>
    </source>
</evidence>
<feature type="region of interest" description="Disordered" evidence="1">
    <location>
        <begin position="205"/>
        <end position="247"/>
    </location>
</feature>
<protein>
    <submittedName>
        <fullName evidence="2">N-acetylmuramoyl-L-alanine amidase</fullName>
    </submittedName>
</protein>
<name>A0A2S1T1Z7_9ACTN</name>
<sequence length="309" mass="33770">MTVRYYPGASRAYDFSDRFKGADMDPDKVGLHTTEGTSLVDYAKGANAPNITAKPNFGKSQLDWYQHYPFDQSARALVNKPGGVETNTDDIVQVELIGTCDPKHRKTWGKLQAGVHYIYWPEAPDWALDDLAEFLAWQHVRNGVPLSGPTEWPAYPSSYGATSARMTHDEWRAFKGICGHLHAPENSHGDPGNIPFARIVAKAKAKAKGMTGGGKPKPPASGGGKPRPKPVPPFPGRDKFGPGKSNGSITLLGHQLVRKGFGKHYTSGPGPRWSDADRKNVEAFQRSRNELRGDADGLPGPLTWKLLFS</sequence>
<feature type="compositionally biased region" description="Gly residues" evidence="1">
    <location>
        <begin position="210"/>
        <end position="225"/>
    </location>
</feature>
<evidence type="ECO:0000256" key="1">
    <source>
        <dbReference type="SAM" id="MobiDB-lite"/>
    </source>
</evidence>
<dbReference type="KEGG" id="stir:DDW44_30595"/>
<dbReference type="OrthoDB" id="581371at2"/>
<dbReference type="RefSeq" id="WP_108908536.1">
    <property type="nucleotide sequence ID" value="NZ_CP029188.1"/>
</dbReference>
<keyword evidence="3" id="KW-1185">Reference proteome</keyword>
<dbReference type="AlphaFoldDB" id="A0A2S1T1Z7"/>
<proteinExistence type="predicted"/>
<evidence type="ECO:0000313" key="2">
    <source>
        <dbReference type="EMBL" id="AWI32668.1"/>
    </source>
</evidence>
<dbReference type="Proteomes" id="UP000244900">
    <property type="component" value="Chromosome"/>
</dbReference>
<accession>A0A2S1T1Z7</accession>
<reference evidence="2 3" key="1">
    <citation type="submission" date="2018-05" db="EMBL/GenBank/DDBJ databases">
        <title>Complete genome sequence of sponge-derived Streptomyces sp. HNM0039.</title>
        <authorList>
            <person name="Huang X."/>
            <person name="Zhou S."/>
        </authorList>
    </citation>
    <scope>NUCLEOTIDE SEQUENCE [LARGE SCALE GENOMIC DNA]</scope>
    <source>
        <strain evidence="2 3">HNM0039</strain>
    </source>
</reference>
<organism evidence="2 3">
    <name type="scientific">Streptomyces tirandamycinicus</name>
    <dbReference type="NCBI Taxonomy" id="2174846"/>
    <lineage>
        <taxon>Bacteria</taxon>
        <taxon>Bacillati</taxon>
        <taxon>Actinomycetota</taxon>
        <taxon>Actinomycetes</taxon>
        <taxon>Kitasatosporales</taxon>
        <taxon>Streptomycetaceae</taxon>
        <taxon>Streptomyces</taxon>
    </lineage>
</organism>
<gene>
    <name evidence="2" type="ORF">DDW44_30595</name>
</gene>
<dbReference type="NCBIfam" id="NF038080">
    <property type="entry name" value="PG_bind_siph"/>
    <property type="match status" value="1"/>
</dbReference>
<dbReference type="EMBL" id="CP029188">
    <property type="protein sequence ID" value="AWI32668.1"/>
    <property type="molecule type" value="Genomic_DNA"/>
</dbReference>